<dbReference type="Gene3D" id="2.40.128.180">
    <property type="match status" value="1"/>
</dbReference>
<dbReference type="OrthoDB" id="6262731at2759"/>
<gene>
    <name evidence="2" type="primary">LOC111100621</name>
</gene>
<dbReference type="RefSeq" id="XP_022288391.1">
    <property type="nucleotide sequence ID" value="XM_022432683.1"/>
</dbReference>
<dbReference type="KEGG" id="cvn:111100621"/>
<sequence>MSVLLTACRKSKQNAIEKALKKKAEDKKARREAKEARMLAYQADQGMPSMHTECHDTTAWNFMISEETFNISFINLGMYTGEVFCNGEKVDAMETFAEQDCSCTYDFAMNGHKGRIVTRDGAPNTLTVDGMLVPN</sequence>
<reference evidence="2" key="1">
    <citation type="submission" date="2025-08" db="UniProtKB">
        <authorList>
            <consortium name="RefSeq"/>
        </authorList>
    </citation>
    <scope>IDENTIFICATION</scope>
    <source>
        <tissue evidence="2">Whole sample</tissue>
    </source>
</reference>
<protein>
    <submittedName>
        <fullName evidence="2">Uncharacterized protein LOC111100621 isoform X1</fullName>
    </submittedName>
</protein>
<evidence type="ECO:0000313" key="2">
    <source>
        <dbReference type="RefSeq" id="XP_022288391.1"/>
    </source>
</evidence>
<dbReference type="AlphaFoldDB" id="A0A8B8AAA0"/>
<name>A0A8B8AAA0_CRAVI</name>
<keyword evidence="1" id="KW-1185">Reference proteome</keyword>
<organism evidence="1 2">
    <name type="scientific">Crassostrea virginica</name>
    <name type="common">Eastern oyster</name>
    <dbReference type="NCBI Taxonomy" id="6565"/>
    <lineage>
        <taxon>Eukaryota</taxon>
        <taxon>Metazoa</taxon>
        <taxon>Spiralia</taxon>
        <taxon>Lophotrochozoa</taxon>
        <taxon>Mollusca</taxon>
        <taxon>Bivalvia</taxon>
        <taxon>Autobranchia</taxon>
        <taxon>Pteriomorphia</taxon>
        <taxon>Ostreida</taxon>
        <taxon>Ostreoidea</taxon>
        <taxon>Ostreidae</taxon>
        <taxon>Crassostrea</taxon>
    </lineage>
</organism>
<dbReference type="Proteomes" id="UP000694844">
    <property type="component" value="Chromosome 6"/>
</dbReference>
<dbReference type="InterPro" id="IPR038513">
    <property type="entry name" value="FAIM1_dom_sf"/>
</dbReference>
<evidence type="ECO:0000313" key="1">
    <source>
        <dbReference type="Proteomes" id="UP000694844"/>
    </source>
</evidence>
<accession>A0A8B8AAA0</accession>
<proteinExistence type="predicted"/>
<dbReference type="GeneID" id="111100621"/>